<evidence type="ECO:0000313" key="2">
    <source>
        <dbReference type="EMBL" id="GAA0342001.1"/>
    </source>
</evidence>
<dbReference type="RefSeq" id="WP_343840948.1">
    <property type="nucleotide sequence ID" value="NZ_BAAAEI010000002.1"/>
</dbReference>
<organism evidence="2 3">
    <name type="scientific">Bowmanella denitrificans</name>
    <dbReference type="NCBI Taxonomy" id="366582"/>
    <lineage>
        <taxon>Bacteria</taxon>
        <taxon>Pseudomonadati</taxon>
        <taxon>Pseudomonadota</taxon>
        <taxon>Gammaproteobacteria</taxon>
        <taxon>Alteromonadales</taxon>
        <taxon>Alteromonadaceae</taxon>
        <taxon>Bowmanella</taxon>
    </lineage>
</organism>
<name>A0ABN0WMM1_9ALTE</name>
<sequence length="86" mass="10010">MRVLFVLTGLILLSACVSQTEREKMQQMGMEVNPCNGNLEQQYEASIRLDEDAKVESSIKTHCEPQHIETQTEFEKDNRDPAQRRW</sequence>
<dbReference type="Proteomes" id="UP001501757">
    <property type="component" value="Unassembled WGS sequence"/>
</dbReference>
<proteinExistence type="predicted"/>
<feature type="compositionally biased region" description="Basic and acidic residues" evidence="1">
    <location>
        <begin position="73"/>
        <end position="86"/>
    </location>
</feature>
<gene>
    <name evidence="2" type="ORF">GCM10009092_03200</name>
</gene>
<accession>A0ABN0WMM1</accession>
<reference evidence="2 3" key="1">
    <citation type="journal article" date="2019" name="Int. J. Syst. Evol. Microbiol.">
        <title>The Global Catalogue of Microorganisms (GCM) 10K type strain sequencing project: providing services to taxonomists for standard genome sequencing and annotation.</title>
        <authorList>
            <consortium name="The Broad Institute Genomics Platform"/>
            <consortium name="The Broad Institute Genome Sequencing Center for Infectious Disease"/>
            <person name="Wu L."/>
            <person name="Ma J."/>
        </authorList>
    </citation>
    <scope>NUCLEOTIDE SEQUENCE [LARGE SCALE GENOMIC DNA]</scope>
    <source>
        <strain evidence="2 3">JCM 13378</strain>
    </source>
</reference>
<dbReference type="PROSITE" id="PS51257">
    <property type="entry name" value="PROKAR_LIPOPROTEIN"/>
    <property type="match status" value="1"/>
</dbReference>
<dbReference type="EMBL" id="BAAAEI010000002">
    <property type="protein sequence ID" value="GAA0342001.1"/>
    <property type="molecule type" value="Genomic_DNA"/>
</dbReference>
<feature type="region of interest" description="Disordered" evidence="1">
    <location>
        <begin position="66"/>
        <end position="86"/>
    </location>
</feature>
<evidence type="ECO:0000313" key="3">
    <source>
        <dbReference type="Proteomes" id="UP001501757"/>
    </source>
</evidence>
<keyword evidence="3" id="KW-1185">Reference proteome</keyword>
<protein>
    <recommendedName>
        <fullName evidence="4">Lipoprotein</fullName>
    </recommendedName>
</protein>
<evidence type="ECO:0000256" key="1">
    <source>
        <dbReference type="SAM" id="MobiDB-lite"/>
    </source>
</evidence>
<evidence type="ECO:0008006" key="4">
    <source>
        <dbReference type="Google" id="ProtNLM"/>
    </source>
</evidence>
<comment type="caution">
    <text evidence="2">The sequence shown here is derived from an EMBL/GenBank/DDBJ whole genome shotgun (WGS) entry which is preliminary data.</text>
</comment>